<keyword evidence="2" id="KW-1185">Reference proteome</keyword>
<dbReference type="AlphaFoldDB" id="A0A0R3RW08"/>
<dbReference type="GO" id="GO:0005737">
    <property type="term" value="C:cytoplasm"/>
    <property type="evidence" value="ECO:0007669"/>
    <property type="project" value="TreeGrafter"/>
</dbReference>
<dbReference type="PANTHER" id="PTHR21096:SF0">
    <property type="entry name" value="PROTEIN FAM136A"/>
    <property type="match status" value="1"/>
</dbReference>
<dbReference type="WBParaSite" id="EEL_0000632201-mRNA-1">
    <property type="protein sequence ID" value="EEL_0000632201-mRNA-1"/>
    <property type="gene ID" value="EEL_0000632201"/>
</dbReference>
<evidence type="ECO:0000313" key="2">
    <source>
        <dbReference type="Proteomes" id="UP000050640"/>
    </source>
</evidence>
<protein>
    <submittedName>
        <fullName evidence="3">Protein FAM136A</fullName>
    </submittedName>
</protein>
<dbReference type="Proteomes" id="UP000050640">
    <property type="component" value="Unplaced"/>
</dbReference>
<proteinExistence type="inferred from homology"/>
<organism evidence="2 3">
    <name type="scientific">Elaeophora elaphi</name>
    <dbReference type="NCBI Taxonomy" id="1147741"/>
    <lineage>
        <taxon>Eukaryota</taxon>
        <taxon>Metazoa</taxon>
        <taxon>Ecdysozoa</taxon>
        <taxon>Nematoda</taxon>
        <taxon>Chromadorea</taxon>
        <taxon>Rhabditida</taxon>
        <taxon>Spirurina</taxon>
        <taxon>Spiruromorpha</taxon>
        <taxon>Filarioidea</taxon>
        <taxon>Onchocercidae</taxon>
        <taxon>Elaeophora</taxon>
    </lineage>
</organism>
<dbReference type="InterPro" id="IPR008560">
    <property type="entry name" value="DUF842_euk"/>
</dbReference>
<accession>A0A0R3RW08</accession>
<evidence type="ECO:0000313" key="3">
    <source>
        <dbReference type="WBParaSite" id="EEL_0000632201-mRNA-1"/>
    </source>
</evidence>
<evidence type="ECO:0000256" key="1">
    <source>
        <dbReference type="ARBA" id="ARBA00009952"/>
    </source>
</evidence>
<reference evidence="3" key="1">
    <citation type="submission" date="2017-02" db="UniProtKB">
        <authorList>
            <consortium name="WormBaseParasite"/>
        </authorList>
    </citation>
    <scope>IDENTIFICATION</scope>
</reference>
<dbReference type="PANTHER" id="PTHR21096">
    <property type="entry name" value="PROTEIN FAM136A"/>
    <property type="match status" value="1"/>
</dbReference>
<sequence>MFLCSSDCYDRSLNRDIVETCVEGCNKPVKNATSILQKELDDLQAQLNRCGMTCFDKAAQKFGPYPVHYTEIQSREFDKQLLNCACSCVDDHIKLLPNIRKRLVNSYERFLK</sequence>
<comment type="similarity">
    <text evidence="1">Belongs to the FAM136 family.</text>
</comment>
<dbReference type="STRING" id="1147741.A0A0R3RW08"/>
<name>A0A0R3RW08_9BILA</name>
<dbReference type="Pfam" id="PF05811">
    <property type="entry name" value="DUF842"/>
    <property type="match status" value="1"/>
</dbReference>